<comment type="caution">
    <text evidence="2">The sequence shown here is derived from an EMBL/GenBank/DDBJ whole genome shotgun (WGS) entry which is preliminary data.</text>
</comment>
<evidence type="ECO:0000313" key="3">
    <source>
        <dbReference type="Proteomes" id="UP001630127"/>
    </source>
</evidence>
<dbReference type="Proteomes" id="UP001630127">
    <property type="component" value="Unassembled WGS sequence"/>
</dbReference>
<evidence type="ECO:0000313" key="2">
    <source>
        <dbReference type="EMBL" id="KAL3510979.1"/>
    </source>
</evidence>
<name>A0ABD2YVS9_9GENT</name>
<evidence type="ECO:0000259" key="1">
    <source>
        <dbReference type="Pfam" id="PF24626"/>
    </source>
</evidence>
<dbReference type="AlphaFoldDB" id="A0ABD2YVS9"/>
<sequence length="285" mass="33516">MTRLNINDLEEVEEDTSYISVVRRILVALESQKEDWRKTSIFEILVVVEKRLESLSLRVLYDRDVEHNGKANTYSFKFNDKHIVLKPLSAKTMKKYQEQKSAKEEDSKPKMVIEKKKALQIFSKKSFEMESKKQEVVFVLLYDRDVEHNGKANTYSFKFNDKHIVLKPLSAKTMKKYQEQKSAKEEDSKPKMVIEKKKALQIFSKKSFEMESKKQEVVFVLEGDEVMVRIRPERYPKSVYKKLHSKSTGPFKIIKKINSNTYVLELPEDMGISNIFNIENFTSYA</sequence>
<gene>
    <name evidence="2" type="ORF">ACH5RR_030380</name>
</gene>
<proteinExistence type="predicted"/>
<protein>
    <recommendedName>
        <fullName evidence="1">Tf2-1-like SH3-like domain-containing protein</fullName>
    </recommendedName>
</protein>
<organism evidence="2 3">
    <name type="scientific">Cinchona calisaya</name>
    <dbReference type="NCBI Taxonomy" id="153742"/>
    <lineage>
        <taxon>Eukaryota</taxon>
        <taxon>Viridiplantae</taxon>
        <taxon>Streptophyta</taxon>
        <taxon>Embryophyta</taxon>
        <taxon>Tracheophyta</taxon>
        <taxon>Spermatophyta</taxon>
        <taxon>Magnoliopsida</taxon>
        <taxon>eudicotyledons</taxon>
        <taxon>Gunneridae</taxon>
        <taxon>Pentapetalae</taxon>
        <taxon>asterids</taxon>
        <taxon>lamiids</taxon>
        <taxon>Gentianales</taxon>
        <taxon>Rubiaceae</taxon>
        <taxon>Cinchonoideae</taxon>
        <taxon>Cinchoneae</taxon>
        <taxon>Cinchona</taxon>
    </lineage>
</organism>
<reference evidence="2 3" key="1">
    <citation type="submission" date="2024-11" db="EMBL/GenBank/DDBJ databases">
        <title>A near-complete genome assembly of Cinchona calisaya.</title>
        <authorList>
            <person name="Lian D.C."/>
            <person name="Zhao X.W."/>
            <person name="Wei L."/>
        </authorList>
    </citation>
    <scope>NUCLEOTIDE SEQUENCE [LARGE SCALE GENOMIC DNA]</scope>
    <source>
        <tissue evidence="2">Nenye</tissue>
    </source>
</reference>
<dbReference type="Pfam" id="PF24626">
    <property type="entry name" value="SH3_Tf2-1"/>
    <property type="match status" value="1"/>
</dbReference>
<dbReference type="EMBL" id="JBJUIK010000012">
    <property type="protein sequence ID" value="KAL3510979.1"/>
    <property type="molecule type" value="Genomic_DNA"/>
</dbReference>
<dbReference type="InterPro" id="IPR056924">
    <property type="entry name" value="SH3_Tf2-1"/>
</dbReference>
<feature type="domain" description="Tf2-1-like SH3-like" evidence="1">
    <location>
        <begin position="223"/>
        <end position="284"/>
    </location>
</feature>
<accession>A0ABD2YVS9</accession>
<keyword evidence="3" id="KW-1185">Reference proteome</keyword>